<name>A0A9D2AV05_9FIRM</name>
<dbReference type="InterPro" id="IPR005982">
    <property type="entry name" value="Thioredox_Rdtase"/>
</dbReference>
<evidence type="ECO:0000256" key="4">
    <source>
        <dbReference type="ARBA" id="ARBA00023002"/>
    </source>
</evidence>
<keyword evidence="3 7" id="KW-0274">FAD</keyword>
<dbReference type="InterPro" id="IPR008255">
    <property type="entry name" value="Pyr_nucl-diS_OxRdtase_2_AS"/>
</dbReference>
<accession>A0A9D2AV05</accession>
<dbReference type="AlphaFoldDB" id="A0A9D2AV05"/>
<feature type="domain" description="FAD/NAD(P)-binding" evidence="9">
    <location>
        <begin position="5"/>
        <end position="293"/>
    </location>
</feature>
<dbReference type="PANTHER" id="PTHR48105">
    <property type="entry name" value="THIOREDOXIN REDUCTASE 1-RELATED-RELATED"/>
    <property type="match status" value="1"/>
</dbReference>
<evidence type="ECO:0000256" key="8">
    <source>
        <dbReference type="RuleBase" id="RU003881"/>
    </source>
</evidence>
<keyword evidence="4 7" id="KW-0560">Oxidoreductase</keyword>
<evidence type="ECO:0000256" key="7">
    <source>
        <dbReference type="RuleBase" id="RU003880"/>
    </source>
</evidence>
<dbReference type="SUPFAM" id="SSF51905">
    <property type="entry name" value="FAD/NAD(P)-binding domain"/>
    <property type="match status" value="1"/>
</dbReference>
<evidence type="ECO:0000256" key="2">
    <source>
        <dbReference type="ARBA" id="ARBA00022630"/>
    </source>
</evidence>
<dbReference type="PRINTS" id="PR00368">
    <property type="entry name" value="FADPNR"/>
</dbReference>
<comment type="similarity">
    <text evidence="1 7">Belongs to the class-II pyridine nucleotide-disulfide oxidoreductase family.</text>
</comment>
<dbReference type="PROSITE" id="PS00573">
    <property type="entry name" value="PYRIDINE_REDOX_2"/>
    <property type="match status" value="1"/>
</dbReference>
<evidence type="ECO:0000313" key="11">
    <source>
        <dbReference type="Proteomes" id="UP000886780"/>
    </source>
</evidence>
<reference evidence="10" key="1">
    <citation type="journal article" date="2021" name="PeerJ">
        <title>Extensive microbial diversity within the chicken gut microbiome revealed by metagenomics and culture.</title>
        <authorList>
            <person name="Gilroy R."/>
            <person name="Ravi A."/>
            <person name="Getino M."/>
            <person name="Pursley I."/>
            <person name="Horton D.L."/>
            <person name="Alikhan N.F."/>
            <person name="Baker D."/>
            <person name="Gharbi K."/>
            <person name="Hall N."/>
            <person name="Watson M."/>
            <person name="Adriaenssens E.M."/>
            <person name="Foster-Nyarko E."/>
            <person name="Jarju S."/>
            <person name="Secka A."/>
            <person name="Antonio M."/>
            <person name="Oren A."/>
            <person name="Chaudhuri R.R."/>
            <person name="La Ragione R."/>
            <person name="Hildebrand F."/>
            <person name="Pallen M.J."/>
        </authorList>
    </citation>
    <scope>NUCLEOTIDE SEQUENCE</scope>
    <source>
        <strain evidence="10">ChiGjej4B4-12881</strain>
    </source>
</reference>
<dbReference type="NCBIfam" id="TIGR01292">
    <property type="entry name" value="TRX_reduct"/>
    <property type="match status" value="1"/>
</dbReference>
<dbReference type="InterPro" id="IPR050097">
    <property type="entry name" value="Ferredoxin-NADP_redctase_2"/>
</dbReference>
<evidence type="ECO:0000256" key="5">
    <source>
        <dbReference type="ARBA" id="ARBA00023157"/>
    </source>
</evidence>
<keyword evidence="5" id="KW-1015">Disulfide bond</keyword>
<gene>
    <name evidence="10" type="primary">trxB</name>
    <name evidence="10" type="ORF">IAA28_00555</name>
</gene>
<protein>
    <recommendedName>
        <fullName evidence="7">Thioredoxin reductase</fullName>
        <ecNumber evidence="7">1.8.1.9</ecNumber>
    </recommendedName>
</protein>
<dbReference type="Pfam" id="PF07992">
    <property type="entry name" value="Pyr_redox_2"/>
    <property type="match status" value="1"/>
</dbReference>
<comment type="caution">
    <text evidence="10">The sequence shown here is derived from an EMBL/GenBank/DDBJ whole genome shotgun (WGS) entry which is preliminary data.</text>
</comment>
<dbReference type="GO" id="GO:0004791">
    <property type="term" value="F:thioredoxin-disulfide reductase (NADPH) activity"/>
    <property type="evidence" value="ECO:0007669"/>
    <property type="project" value="UniProtKB-UniRule"/>
</dbReference>
<dbReference type="GO" id="GO:0005737">
    <property type="term" value="C:cytoplasm"/>
    <property type="evidence" value="ECO:0007669"/>
    <property type="project" value="InterPro"/>
</dbReference>
<dbReference type="EC" id="1.8.1.9" evidence="7"/>
<evidence type="ECO:0000256" key="3">
    <source>
        <dbReference type="ARBA" id="ARBA00022827"/>
    </source>
</evidence>
<reference evidence="10" key="2">
    <citation type="submission" date="2021-04" db="EMBL/GenBank/DDBJ databases">
        <authorList>
            <person name="Gilroy R."/>
        </authorList>
    </citation>
    <scope>NUCLEOTIDE SEQUENCE</scope>
    <source>
        <strain evidence="10">ChiGjej4B4-12881</strain>
    </source>
</reference>
<keyword evidence="8" id="KW-0521">NADP</keyword>
<keyword evidence="2 7" id="KW-0285">Flavoprotein</keyword>
<dbReference type="EMBL" id="DXEU01000010">
    <property type="protein sequence ID" value="HIX51277.1"/>
    <property type="molecule type" value="Genomic_DNA"/>
</dbReference>
<keyword evidence="6 7" id="KW-0676">Redox-active center</keyword>
<evidence type="ECO:0000256" key="6">
    <source>
        <dbReference type="ARBA" id="ARBA00023284"/>
    </source>
</evidence>
<dbReference type="Gene3D" id="3.50.50.60">
    <property type="entry name" value="FAD/NAD(P)-binding domain"/>
    <property type="match status" value="2"/>
</dbReference>
<evidence type="ECO:0000313" key="10">
    <source>
        <dbReference type="EMBL" id="HIX51277.1"/>
    </source>
</evidence>
<proteinExistence type="inferred from homology"/>
<dbReference type="Proteomes" id="UP000886780">
    <property type="component" value="Unassembled WGS sequence"/>
</dbReference>
<dbReference type="InterPro" id="IPR036188">
    <property type="entry name" value="FAD/NAD-bd_sf"/>
</dbReference>
<comment type="subunit">
    <text evidence="7">Homodimer.</text>
</comment>
<comment type="catalytic activity">
    <reaction evidence="7">
        <text>[thioredoxin]-dithiol + NADP(+) = [thioredoxin]-disulfide + NADPH + H(+)</text>
        <dbReference type="Rhea" id="RHEA:20345"/>
        <dbReference type="Rhea" id="RHEA-COMP:10698"/>
        <dbReference type="Rhea" id="RHEA-COMP:10700"/>
        <dbReference type="ChEBI" id="CHEBI:15378"/>
        <dbReference type="ChEBI" id="CHEBI:29950"/>
        <dbReference type="ChEBI" id="CHEBI:50058"/>
        <dbReference type="ChEBI" id="CHEBI:57783"/>
        <dbReference type="ChEBI" id="CHEBI:58349"/>
        <dbReference type="EC" id="1.8.1.9"/>
    </reaction>
</comment>
<sequence>MDAMYDLIIIGAGPAGLAAGIYGGRAHLHTLILEKTTVGGRAYTTREIVNYPGIPTTSGPDLTEKMAEHAKSFGVEIKREPVKSMDVSGDVKLVNTRRHQYGAKAVIIATGTSARVLGIPGERELTGQGVAYCATCDAEFFQDQHVVVVGSGDQAIEEGMYITKFARQVTVIVLHDVGILDCNKESAEKALHHPKMDFIWNSVLAEVCGEDQVTGVKIKNIKTEEITDYPCDGVFFFVGMIPETKWLPEDLEKDSRGWLHVNDRMETNVPGVYAAGDVRDKYLRQVSTAISDGAVAATAAERYIEDLDYFREQVLESPEPVVLGFWSPEYAGSIDAISNLSTPYRVMEVDVSRKKTWADRYHISLDENTPAVALVVDKGEVREQLKL</sequence>
<evidence type="ECO:0000256" key="1">
    <source>
        <dbReference type="ARBA" id="ARBA00009333"/>
    </source>
</evidence>
<comment type="cofactor">
    <cofactor evidence="8">
        <name>FAD</name>
        <dbReference type="ChEBI" id="CHEBI:57692"/>
    </cofactor>
    <text evidence="8">Binds 1 FAD per subunit.</text>
</comment>
<organism evidence="10 11">
    <name type="scientific">Candidatus Lachnoclostridium stercoripullorum</name>
    <dbReference type="NCBI Taxonomy" id="2838635"/>
    <lineage>
        <taxon>Bacteria</taxon>
        <taxon>Bacillati</taxon>
        <taxon>Bacillota</taxon>
        <taxon>Clostridia</taxon>
        <taxon>Lachnospirales</taxon>
        <taxon>Lachnospiraceae</taxon>
    </lineage>
</organism>
<dbReference type="PRINTS" id="PR00469">
    <property type="entry name" value="PNDRDTASEII"/>
</dbReference>
<dbReference type="GO" id="GO:0019430">
    <property type="term" value="P:removal of superoxide radicals"/>
    <property type="evidence" value="ECO:0007669"/>
    <property type="project" value="UniProtKB-UniRule"/>
</dbReference>
<evidence type="ECO:0000259" key="9">
    <source>
        <dbReference type="Pfam" id="PF07992"/>
    </source>
</evidence>
<dbReference type="InterPro" id="IPR023753">
    <property type="entry name" value="FAD/NAD-binding_dom"/>
</dbReference>